<dbReference type="PROSITE" id="PS51044">
    <property type="entry name" value="ZF_SP_RING"/>
    <property type="match status" value="1"/>
</dbReference>
<feature type="domain" description="PINIT" evidence="14">
    <location>
        <begin position="97"/>
        <end position="270"/>
    </location>
</feature>
<proteinExistence type="inferred from homology"/>
<dbReference type="GO" id="GO:0003712">
    <property type="term" value="F:transcription coregulator activity"/>
    <property type="evidence" value="ECO:0007669"/>
    <property type="project" value="TreeGrafter"/>
</dbReference>
<dbReference type="Gene3D" id="2.60.120.780">
    <property type="entry name" value="PINIT domain"/>
    <property type="match status" value="1"/>
</dbReference>
<dbReference type="InterPro" id="IPR004181">
    <property type="entry name" value="Znf_MIZ"/>
</dbReference>
<reference evidence="16" key="1">
    <citation type="submission" date="2003-08" db="EMBL/GenBank/DDBJ databases">
        <authorList>
            <person name="Birren B."/>
            <person name="Nusbaum C."/>
            <person name="Abebe A."/>
            <person name="Abouelleil A."/>
            <person name="Adekoya E."/>
            <person name="Ait-zahra M."/>
            <person name="Allen N."/>
            <person name="Allen T."/>
            <person name="An P."/>
            <person name="Anderson M."/>
            <person name="Anderson S."/>
            <person name="Arachchi H."/>
            <person name="Armbruster J."/>
            <person name="Bachantsang P."/>
            <person name="Baldwin J."/>
            <person name="Barry A."/>
            <person name="Bayul T."/>
            <person name="Blitshsteyn B."/>
            <person name="Bloom T."/>
            <person name="Blye J."/>
            <person name="Boguslavskiy L."/>
            <person name="Borowsky M."/>
            <person name="Boukhgalter B."/>
            <person name="Brunache A."/>
            <person name="Butler J."/>
            <person name="Calixte N."/>
            <person name="Calvo S."/>
            <person name="Camarata J."/>
            <person name="Campo K."/>
            <person name="Chang J."/>
            <person name="Cheshatsang Y."/>
            <person name="Citroen M."/>
            <person name="Collymore A."/>
            <person name="Considine T."/>
            <person name="Cook A."/>
            <person name="Cooke P."/>
            <person name="Corum B."/>
            <person name="Cuomo C."/>
            <person name="David R."/>
            <person name="Dawoe T."/>
            <person name="Degray S."/>
            <person name="Dodge S."/>
            <person name="Dooley K."/>
            <person name="Dorje P."/>
            <person name="Dorjee K."/>
            <person name="Dorris L."/>
            <person name="Duffey N."/>
            <person name="Dupes A."/>
            <person name="Elkins T."/>
            <person name="Engels R."/>
            <person name="Erickson J."/>
            <person name="Farina A."/>
            <person name="Faro S."/>
            <person name="Ferreira P."/>
            <person name="Fischer H."/>
            <person name="Fitzgerald M."/>
            <person name="Foley K."/>
            <person name="Gage D."/>
            <person name="Galagan J."/>
            <person name="Gearin G."/>
            <person name="Gnerre S."/>
            <person name="Gnirke A."/>
            <person name="Goyette A."/>
            <person name="Graham J."/>
            <person name="Grandbois E."/>
            <person name="Gyaltsen K."/>
            <person name="Hafez N."/>
            <person name="Hagopian D."/>
            <person name="Hagos B."/>
            <person name="Hall J."/>
            <person name="Hatcher B."/>
            <person name="Heller A."/>
            <person name="Higgins H."/>
            <person name="Honan T."/>
            <person name="Horn A."/>
            <person name="Houde N."/>
            <person name="Hughes L."/>
            <person name="Hulme W."/>
            <person name="Husby E."/>
            <person name="Iliev I."/>
            <person name="Jaffe D."/>
            <person name="Jones C."/>
            <person name="Kamal M."/>
            <person name="Kamat A."/>
            <person name="Kamvysselis M."/>
            <person name="Karlsson E."/>
            <person name="Kells C."/>
            <person name="Kieu A."/>
            <person name="Kisner P."/>
            <person name="Kodira C."/>
            <person name="Kulbokas E."/>
            <person name="Labutti K."/>
            <person name="Lama D."/>
            <person name="Landers T."/>
            <person name="Leger J."/>
            <person name="Levine S."/>
            <person name="Lewis D."/>
            <person name="Lewis T."/>
            <person name="Lindblad-toh K."/>
            <person name="Liu X."/>
            <person name="Lokyitsang T."/>
            <person name="Lokyitsang Y."/>
            <person name="Lucien O."/>
            <person name="Lui A."/>
            <person name="Ma L.J."/>
            <person name="Mabbitt R."/>
            <person name="Macdonald J."/>
            <person name="Maclean C."/>
            <person name="Major J."/>
            <person name="Manning J."/>
            <person name="Marabella R."/>
            <person name="Maru K."/>
            <person name="Matthews C."/>
            <person name="Mauceli E."/>
            <person name="Mccarthy M."/>
            <person name="Mcdonough S."/>
            <person name="Mcghee T."/>
            <person name="Meldrim J."/>
            <person name="Meneus L."/>
            <person name="Mesirov J."/>
            <person name="Mihalev A."/>
            <person name="Mihova T."/>
            <person name="Mikkelsen T."/>
            <person name="Mlenga V."/>
            <person name="Moru K."/>
            <person name="Mozes J."/>
            <person name="Mulrain L."/>
            <person name="Munson G."/>
            <person name="Naylor J."/>
            <person name="Newes C."/>
            <person name="Nguyen C."/>
            <person name="Nguyen N."/>
            <person name="Nguyen T."/>
            <person name="Nicol R."/>
            <person name="Nielsen C."/>
            <person name="Nizzari M."/>
            <person name="Norbu C."/>
            <person name="Norbu N."/>
            <person name="O'donnell P."/>
            <person name="Okoawo O."/>
            <person name="O'leary S."/>
            <person name="Omotosho B."/>
            <person name="O'neill K."/>
            <person name="Osman S."/>
            <person name="Parker S."/>
            <person name="Perrin D."/>
            <person name="Phunkhang P."/>
            <person name="Piqani B."/>
            <person name="Purcell S."/>
            <person name="Rachupka T."/>
            <person name="Ramasamy U."/>
            <person name="Rameau R."/>
            <person name="Ray V."/>
            <person name="Raymond C."/>
            <person name="Retta R."/>
            <person name="Richardson S."/>
            <person name="Rise C."/>
            <person name="Rodriguez J."/>
            <person name="Rogers J."/>
            <person name="Rogov P."/>
            <person name="Rutman M."/>
            <person name="Schupbach R."/>
            <person name="Seaman C."/>
            <person name="Settipalli S."/>
            <person name="Sharpe T."/>
            <person name="Sheridan J."/>
            <person name="Sherpa N."/>
            <person name="Shi J."/>
            <person name="Smirnov S."/>
            <person name="Smith C."/>
            <person name="Sougnez C."/>
            <person name="Spencer B."/>
            <person name="Stalker J."/>
            <person name="Stange-thomann N."/>
            <person name="Stavropoulos S."/>
            <person name="Stetson K."/>
            <person name="Stone C."/>
            <person name="Stone S."/>
            <person name="Stubbs M."/>
            <person name="Talamas J."/>
            <person name="Tchuinga P."/>
            <person name="Tenzing P."/>
            <person name="Tesfaye S."/>
            <person name="Theodore J."/>
            <person name="Thoulutsang Y."/>
            <person name="Topham K."/>
            <person name="Towey S."/>
            <person name="Tsamla T."/>
            <person name="Tsomo N."/>
            <person name="Vallee D."/>
            <person name="Vassiliev H."/>
            <person name="Venkataraman V."/>
            <person name="Vinson J."/>
            <person name="Vo A."/>
            <person name="Wade C."/>
            <person name="Wang S."/>
            <person name="Wangchuk T."/>
            <person name="Wangdi T."/>
            <person name="Whittaker C."/>
            <person name="Wilkinson J."/>
            <person name="Wu Y."/>
            <person name="Wyman D."/>
            <person name="Yadav S."/>
            <person name="Yang S."/>
            <person name="Yang X."/>
            <person name="Yeager S."/>
            <person name="Yee E."/>
            <person name="Young G."/>
            <person name="Zainoun J."/>
            <person name="Zembeck L."/>
            <person name="Zimmer A."/>
            <person name="Zody M."/>
            <person name="Lander E."/>
        </authorList>
    </citation>
    <scope>NUCLEOTIDE SEQUENCE [LARGE SCALE GENOMIC DNA]</scope>
</reference>
<dbReference type="PROSITE" id="PS50800">
    <property type="entry name" value="SAP"/>
    <property type="match status" value="1"/>
</dbReference>
<dbReference type="FunFam" id="1.10.720.30:FF:000001">
    <property type="entry name" value="E3 SUMO-protein ligase PIAS2 isoform 1"/>
    <property type="match status" value="1"/>
</dbReference>
<evidence type="ECO:0000256" key="5">
    <source>
        <dbReference type="ARBA" id="ARBA00022723"/>
    </source>
</evidence>
<keyword evidence="6 10" id="KW-0863">Zinc-finger</keyword>
<dbReference type="InterPro" id="IPR038654">
    <property type="entry name" value="PINIT_sf"/>
</dbReference>
<reference evidence="15" key="2">
    <citation type="submission" date="2025-08" db="UniProtKB">
        <authorList>
            <consortium name="Ensembl"/>
        </authorList>
    </citation>
    <scope>IDENTIFICATION</scope>
</reference>
<keyword evidence="4" id="KW-0808">Transferase</keyword>
<dbReference type="InterPro" id="IPR023321">
    <property type="entry name" value="PINIT"/>
</dbReference>
<dbReference type="InterPro" id="IPR013083">
    <property type="entry name" value="Znf_RING/FYVE/PHD"/>
</dbReference>
<keyword evidence="8" id="KW-0862">Zinc</keyword>
<dbReference type="GO" id="GO:0006357">
    <property type="term" value="P:regulation of transcription by RNA polymerase II"/>
    <property type="evidence" value="ECO:0007669"/>
    <property type="project" value="TreeGrafter"/>
</dbReference>
<dbReference type="Pfam" id="PF02891">
    <property type="entry name" value="zf-MIZ"/>
    <property type="match status" value="1"/>
</dbReference>
<feature type="compositionally biased region" description="Polar residues" evidence="11">
    <location>
        <begin position="518"/>
        <end position="527"/>
    </location>
</feature>
<keyword evidence="7" id="KW-0833">Ubl conjugation pathway</keyword>
<dbReference type="PROSITE" id="PS51466">
    <property type="entry name" value="PINIT"/>
    <property type="match status" value="1"/>
</dbReference>
<evidence type="ECO:0000256" key="8">
    <source>
        <dbReference type="ARBA" id="ARBA00022833"/>
    </source>
</evidence>
<evidence type="ECO:0000256" key="4">
    <source>
        <dbReference type="ARBA" id="ARBA00022679"/>
    </source>
</evidence>
<dbReference type="SMART" id="SM00513">
    <property type="entry name" value="SAP"/>
    <property type="match status" value="1"/>
</dbReference>
<name>H2Y943_CIOSA</name>
<keyword evidence="5" id="KW-0479">Metal-binding</keyword>
<feature type="domain" description="SP-RING-type" evidence="13">
    <location>
        <begin position="302"/>
        <end position="383"/>
    </location>
</feature>
<feature type="region of interest" description="Disordered" evidence="11">
    <location>
        <begin position="424"/>
        <end position="564"/>
    </location>
</feature>
<dbReference type="HOGENOM" id="CLU_394599_0_0_1"/>
<organism evidence="15 16">
    <name type="scientific">Ciona savignyi</name>
    <name type="common">Pacific transparent sea squirt</name>
    <dbReference type="NCBI Taxonomy" id="51511"/>
    <lineage>
        <taxon>Eukaryota</taxon>
        <taxon>Metazoa</taxon>
        <taxon>Chordata</taxon>
        <taxon>Tunicata</taxon>
        <taxon>Ascidiacea</taxon>
        <taxon>Phlebobranchia</taxon>
        <taxon>Cionidae</taxon>
        <taxon>Ciona</taxon>
    </lineage>
</organism>
<dbReference type="STRING" id="51511.ENSCSAVP00000001841"/>
<feature type="region of interest" description="Disordered" evidence="11">
    <location>
        <begin position="69"/>
        <end position="106"/>
    </location>
</feature>
<dbReference type="Gene3D" id="1.10.720.30">
    <property type="entry name" value="SAP domain"/>
    <property type="match status" value="1"/>
</dbReference>
<dbReference type="AlphaFoldDB" id="H2Y943"/>
<evidence type="ECO:0000256" key="10">
    <source>
        <dbReference type="PROSITE-ProRule" id="PRU00452"/>
    </source>
</evidence>
<evidence type="ECO:0000259" key="13">
    <source>
        <dbReference type="PROSITE" id="PS51044"/>
    </source>
</evidence>
<keyword evidence="9" id="KW-0539">Nucleus</keyword>
<protein>
    <recommendedName>
        <fullName evidence="17">Protein inhibitor of activated STAT</fullName>
    </recommendedName>
</protein>
<dbReference type="GO" id="GO:0005634">
    <property type="term" value="C:nucleus"/>
    <property type="evidence" value="ECO:0007669"/>
    <property type="project" value="UniProtKB-SubCell"/>
</dbReference>
<dbReference type="GO" id="GO:0016925">
    <property type="term" value="P:protein sumoylation"/>
    <property type="evidence" value="ECO:0007669"/>
    <property type="project" value="UniProtKB-UniPathway"/>
</dbReference>
<sequence>MAAAQLNVDTELKGMVLSFRVSELQVLLGHAGRNKSGRKHELMSRALHLIQTGCNKSIQTVIHDLYGKRYSSPNNNSHSNTRESSKSSAIVSEEYPKSHPKSPPQKLSVQLKPLAFYSHISDVLPPSLVSSSKHKIAHTSHHQLRITHHQADILCKGKIQGLGHSMIQKCPKNHTQIQLRFCKMDTSGDQPDCFPPNVSVKINSVMVVLPNFIPPTKAGVSPRRPNIPVDVTKMFFRSPCSQNTMEVRYSDHNTDFPTKYCVAVSVVEQLFADDLLQGLKSNAVQSANTTKLKIIDKLKKDLDSDVSTTNLKLSLLCPLGKMRMSTPVRGIKCTHLQCFDAMLYLRMNERKPTWLCPVCDKPADYDSLVIDGLFIEILDECKTEEIDFTSDGNWHASKKHTETLVIGTPIKPIALDLSQNARVSRTVEKKKQPDVIDLTGDSSDDDDDSRIEIHSSNHNSGSETVADDATMSISSSPADVGSPSVAPRLLDVPLSKYSRTSPRREYRHTSPRSRSPYYRTQSRNSPIIDSKYNIPTVSPRRPTPPHHNPHIQHPSPIHRANGPVMTPPLPIPSPLVPPLPVPSPLVSGASPTTNSWLRSNLSGDRGLGLSGFSTPPLSSLVGSLNDTSLNMGFPDYAAFDSLRNLTYRHSPYPFFIPPNLGGGITPYDIFSRASAHPSAAPERSRTEYRDDDYPIDIIP</sequence>
<evidence type="ECO:0000256" key="11">
    <source>
        <dbReference type="SAM" id="MobiDB-lite"/>
    </source>
</evidence>
<keyword evidence="16" id="KW-1185">Reference proteome</keyword>
<reference evidence="15" key="3">
    <citation type="submission" date="2025-09" db="UniProtKB">
        <authorList>
            <consortium name="Ensembl"/>
        </authorList>
    </citation>
    <scope>IDENTIFICATION</scope>
</reference>
<dbReference type="SUPFAM" id="SSF68906">
    <property type="entry name" value="SAP domain"/>
    <property type="match status" value="1"/>
</dbReference>
<evidence type="ECO:0008006" key="17">
    <source>
        <dbReference type="Google" id="ProtNLM"/>
    </source>
</evidence>
<comment type="pathway">
    <text evidence="2">Protein modification; protein sumoylation.</text>
</comment>
<evidence type="ECO:0000256" key="2">
    <source>
        <dbReference type="ARBA" id="ARBA00004718"/>
    </source>
</evidence>
<comment type="subcellular location">
    <subcellularLocation>
        <location evidence="1">Nucleus</location>
    </subcellularLocation>
</comment>
<dbReference type="Proteomes" id="UP000007875">
    <property type="component" value="Unassembled WGS sequence"/>
</dbReference>
<dbReference type="InterPro" id="IPR036361">
    <property type="entry name" value="SAP_dom_sf"/>
</dbReference>
<dbReference type="InParanoid" id="H2Y943"/>
<evidence type="ECO:0000256" key="9">
    <source>
        <dbReference type="ARBA" id="ARBA00023242"/>
    </source>
</evidence>
<dbReference type="Pfam" id="PF02037">
    <property type="entry name" value="SAP"/>
    <property type="match status" value="1"/>
</dbReference>
<comment type="similarity">
    <text evidence="3">Belongs to the PIAS family.</text>
</comment>
<dbReference type="GeneTree" id="ENSGT01030000234539"/>
<dbReference type="GO" id="GO:0061665">
    <property type="term" value="F:SUMO ligase activity"/>
    <property type="evidence" value="ECO:0007669"/>
    <property type="project" value="TreeGrafter"/>
</dbReference>
<dbReference type="Ensembl" id="ENSCSAVT00000001874.1">
    <property type="protein sequence ID" value="ENSCSAVP00000001841.1"/>
    <property type="gene ID" value="ENSCSAVG00000001077.1"/>
</dbReference>
<evidence type="ECO:0000256" key="3">
    <source>
        <dbReference type="ARBA" id="ARBA00005383"/>
    </source>
</evidence>
<dbReference type="OMA" id="PASPMNN"/>
<dbReference type="eggNOG" id="KOG2169">
    <property type="taxonomic scope" value="Eukaryota"/>
</dbReference>
<dbReference type="Pfam" id="PF14324">
    <property type="entry name" value="PINIT"/>
    <property type="match status" value="1"/>
</dbReference>
<dbReference type="UniPathway" id="UPA00886"/>
<evidence type="ECO:0000256" key="1">
    <source>
        <dbReference type="ARBA" id="ARBA00004123"/>
    </source>
</evidence>
<evidence type="ECO:0000259" key="14">
    <source>
        <dbReference type="PROSITE" id="PS51466"/>
    </source>
</evidence>
<dbReference type="FunCoup" id="H2Y943">
    <property type="interactions" value="321"/>
</dbReference>
<dbReference type="Gene3D" id="3.30.40.10">
    <property type="entry name" value="Zinc/RING finger domain, C3HC4 (zinc finger)"/>
    <property type="match status" value="1"/>
</dbReference>
<dbReference type="GO" id="GO:0000785">
    <property type="term" value="C:chromatin"/>
    <property type="evidence" value="ECO:0007669"/>
    <property type="project" value="TreeGrafter"/>
</dbReference>
<dbReference type="PANTHER" id="PTHR10782">
    <property type="entry name" value="ZINC FINGER MIZ DOMAIN-CONTAINING PROTEIN"/>
    <property type="match status" value="1"/>
</dbReference>
<evidence type="ECO:0000256" key="6">
    <source>
        <dbReference type="ARBA" id="ARBA00022771"/>
    </source>
</evidence>
<feature type="domain" description="SAP" evidence="12">
    <location>
        <begin position="16"/>
        <end position="50"/>
    </location>
</feature>
<dbReference type="GO" id="GO:0008270">
    <property type="term" value="F:zinc ion binding"/>
    <property type="evidence" value="ECO:0007669"/>
    <property type="project" value="UniProtKB-KW"/>
</dbReference>
<dbReference type="PANTHER" id="PTHR10782:SF94">
    <property type="entry name" value="SUPPRESSOR OF VARIEGATION 2-10, ISOFORM I"/>
    <property type="match status" value="1"/>
</dbReference>
<evidence type="ECO:0000259" key="12">
    <source>
        <dbReference type="PROSITE" id="PS50800"/>
    </source>
</evidence>
<evidence type="ECO:0000313" key="15">
    <source>
        <dbReference type="Ensembl" id="ENSCSAVP00000001841.1"/>
    </source>
</evidence>
<evidence type="ECO:0000256" key="7">
    <source>
        <dbReference type="ARBA" id="ARBA00022786"/>
    </source>
</evidence>
<evidence type="ECO:0000313" key="16">
    <source>
        <dbReference type="Proteomes" id="UP000007875"/>
    </source>
</evidence>
<feature type="compositionally biased region" description="Basic and acidic residues" evidence="11">
    <location>
        <begin position="425"/>
        <end position="434"/>
    </location>
</feature>
<dbReference type="InterPro" id="IPR003034">
    <property type="entry name" value="SAP_dom"/>
</dbReference>
<accession>H2Y943</accession>